<gene>
    <name evidence="1" type="ORF">CWI82_03030</name>
</gene>
<evidence type="ECO:0000313" key="1">
    <source>
        <dbReference type="EMBL" id="RZQ56299.1"/>
    </source>
</evidence>
<dbReference type="Proteomes" id="UP000293092">
    <property type="component" value="Unassembled WGS sequence"/>
</dbReference>
<comment type="caution">
    <text evidence="1">The sequence shown here is derived from an EMBL/GenBank/DDBJ whole genome shotgun (WGS) entry which is preliminary data.</text>
</comment>
<name>A0ACD2HJ35_9GAMM</name>
<proteinExistence type="predicted"/>
<protein>
    <submittedName>
        <fullName evidence="1">Uncharacterized protein</fullName>
    </submittedName>
</protein>
<sequence length="703" mass="75073">MYLTKRTCWGILFSLTILSLVPQSQARPQAPPTNTETNPSPSITKTIQKYDQSNQPTVVYSASTESSSAIHASIAAGEIAAGQPITISALGKLGHATEDVIMTIDFPSNKYFVVDEHSVELTEILSTTSTSYFDASINKYTWIGVQADAEGQLAFVDDFDFGYAGVGFDELSEHVTAYVECASGCDEKSVLIDISVFGTWEYEGQDFTTLTFWENGLVEIGHTDVSTTWKLQELPNVTTPNGLLAPLWSDFEVIGGQGELRYNIYDDGTDQWLIFEWYKVQEWGETSGASYSFNAWFRLNTNEVYFNYLDITAAGALTYGVIGLESSDGISGQLKFYNGSGDFPIDGQVIAAKADDAQLASMQIDIDFLVPTFGVVGAATGSGVHSRPFILDLTESVGKPQRELVTDLNISSGATSHDAELKLLIKPDGGLTVEVTVQPEHGSVSLDGMTATYTPDAGYVGTDSFSYRVVDASGATSTENTVSMTVTNATPTVTATAPETAENGDTVVLNASSAADADGDALTYSWVQTAGPELELSGADTAQASFTAPLFEEEDTDFGFTVTVSDGLASATSDVVMTVLADPNTAPVININAPSSVSADEIVRLDASGTTDAEDDTLTFNWQFAGGATVSLNNANTAVATFTAPRVFEEAQANFVLTVSDGRASSQQMITITIEPEEKSSGSMGWLFVLLALPLVWLRRSKG</sequence>
<accession>A0ACD2HJ35</accession>
<dbReference type="EMBL" id="PIQJ01000001">
    <property type="protein sequence ID" value="RZQ56299.1"/>
    <property type="molecule type" value="Genomic_DNA"/>
</dbReference>
<keyword evidence="2" id="KW-1185">Reference proteome</keyword>
<organism evidence="1 2">
    <name type="scientific">Pseudidiomarina tainanensis</name>
    <dbReference type="NCBI Taxonomy" id="502365"/>
    <lineage>
        <taxon>Bacteria</taxon>
        <taxon>Pseudomonadati</taxon>
        <taxon>Pseudomonadota</taxon>
        <taxon>Gammaproteobacteria</taxon>
        <taxon>Alteromonadales</taxon>
        <taxon>Idiomarinaceae</taxon>
        <taxon>Pseudidiomarina</taxon>
    </lineage>
</organism>
<evidence type="ECO:0000313" key="2">
    <source>
        <dbReference type="Proteomes" id="UP000293092"/>
    </source>
</evidence>
<reference evidence="1" key="1">
    <citation type="submission" date="2017-11" db="EMBL/GenBank/DDBJ databases">
        <title>Comparative genomic and phylogenomic analyses of the family Idiomarinaceae.</title>
        <authorList>
            <person name="Liu Y."/>
            <person name="Shao Z."/>
        </authorList>
    </citation>
    <scope>NUCLEOTIDE SEQUENCE</scope>
    <source>
        <strain evidence="1">PIN1</strain>
    </source>
</reference>